<reference evidence="10" key="1">
    <citation type="submission" date="2017-09" db="EMBL/GenBank/DDBJ databases">
        <title>Depth-based differentiation of microbial function through sediment-hosted aquifers and enrichment of novel symbionts in the deep terrestrial subsurface.</title>
        <authorList>
            <person name="Probst A.J."/>
            <person name="Ladd B."/>
            <person name="Jarett J.K."/>
            <person name="Geller-Mcgrath D.E."/>
            <person name="Sieber C.M.K."/>
            <person name="Emerson J.B."/>
            <person name="Anantharaman K."/>
            <person name="Thomas B.C."/>
            <person name="Malmstrom R."/>
            <person name="Stieglmeier M."/>
            <person name="Klingl A."/>
            <person name="Woyke T."/>
            <person name="Ryan C.M."/>
            <person name="Banfield J.F."/>
        </authorList>
    </citation>
    <scope>NUCLEOTIDE SEQUENCE [LARGE SCALE GENOMIC DNA]</scope>
</reference>
<dbReference type="GO" id="GO:0005524">
    <property type="term" value="F:ATP binding"/>
    <property type="evidence" value="ECO:0007669"/>
    <property type="project" value="UniProtKB-KW"/>
</dbReference>
<dbReference type="AlphaFoldDB" id="A0A2H0TG30"/>
<evidence type="ECO:0000256" key="4">
    <source>
        <dbReference type="ARBA" id="ARBA00022741"/>
    </source>
</evidence>
<sequence>MGFKLSLFPKKLKEKRILMRVDFNVPSRLGKVDDDFRIQKTIPAIKDLIKCGHKIILISHFEQKDKTPTLLPVAAYLKERGLKRLRFVDEVTGDKVKNAVSKMRSGDVILLENLRKDPREKNNNATFASELANLADYYINEAFSVSHREHASIVGVSKLLPSFAGPLFKEEVRRLSRSFRPPHPFLFVLGGIKPIKLLLLERFLGRADNIIIGGTMANTILYAKGVKVGESIIEKESISKIKDNILNSNKILFPSDVVVSRKGRKKTIVLKDVEKNDSIFDLGPDTMRQAEAMIKKSRFVLWNGPLGYVEGGFDGSTLQLAVALSRSKAETIVGGGDTLGFLRKENLSGKFSFISTGGGAMLEFLAYGTLPGINALQKP</sequence>
<dbReference type="GO" id="GO:0043531">
    <property type="term" value="F:ADP binding"/>
    <property type="evidence" value="ECO:0007669"/>
    <property type="project" value="TreeGrafter"/>
</dbReference>
<organism evidence="9 10">
    <name type="scientific">Candidatus Niyogibacteria bacterium CG10_big_fil_rev_8_21_14_0_10_42_19</name>
    <dbReference type="NCBI Taxonomy" id="1974725"/>
    <lineage>
        <taxon>Bacteria</taxon>
        <taxon>Candidatus Niyogiibacteriota</taxon>
    </lineage>
</organism>
<evidence type="ECO:0000313" key="9">
    <source>
        <dbReference type="EMBL" id="PIR70492.1"/>
    </source>
</evidence>
<dbReference type="EC" id="2.7.2.3" evidence="2 8"/>
<dbReference type="EMBL" id="PFCN01000016">
    <property type="protein sequence ID" value="PIR70492.1"/>
    <property type="molecule type" value="Genomic_DNA"/>
</dbReference>
<protein>
    <recommendedName>
        <fullName evidence="2 8">Phosphoglycerate kinase</fullName>
        <ecNumber evidence="2 8">2.7.2.3</ecNumber>
    </recommendedName>
</protein>
<keyword evidence="5 8" id="KW-0418">Kinase</keyword>
<dbReference type="GO" id="GO:0006094">
    <property type="term" value="P:gluconeogenesis"/>
    <property type="evidence" value="ECO:0007669"/>
    <property type="project" value="TreeGrafter"/>
</dbReference>
<dbReference type="Proteomes" id="UP000229383">
    <property type="component" value="Unassembled WGS sequence"/>
</dbReference>
<gene>
    <name evidence="9" type="primary">pgk</name>
    <name evidence="9" type="ORF">COU46_01300</name>
</gene>
<dbReference type="Pfam" id="PF00162">
    <property type="entry name" value="PGK"/>
    <property type="match status" value="1"/>
</dbReference>
<dbReference type="InterPro" id="IPR036043">
    <property type="entry name" value="Phosphoglycerate_kinase_sf"/>
</dbReference>
<dbReference type="PRINTS" id="PR00477">
    <property type="entry name" value="PHGLYCKINASE"/>
</dbReference>
<keyword evidence="3 8" id="KW-0808">Transferase</keyword>
<keyword evidence="4" id="KW-0547">Nucleotide-binding</keyword>
<accession>A0A2H0TG30</accession>
<dbReference type="InterPro" id="IPR001576">
    <property type="entry name" value="Phosphoglycerate_kinase"/>
</dbReference>
<feature type="binding site" evidence="7">
    <location>
        <position position="310"/>
    </location>
    <ligand>
        <name>ATP</name>
        <dbReference type="ChEBI" id="CHEBI:30616"/>
    </ligand>
</feature>
<keyword evidence="6 7" id="KW-0067">ATP-binding</keyword>
<comment type="caution">
    <text evidence="9">The sequence shown here is derived from an EMBL/GenBank/DDBJ whole genome shotgun (WGS) entry which is preliminary data.</text>
</comment>
<comment type="catalytic activity">
    <reaction evidence="1 8">
        <text>(2R)-3-phosphoglycerate + ATP = (2R)-3-phospho-glyceroyl phosphate + ADP</text>
        <dbReference type="Rhea" id="RHEA:14801"/>
        <dbReference type="ChEBI" id="CHEBI:30616"/>
        <dbReference type="ChEBI" id="CHEBI:57604"/>
        <dbReference type="ChEBI" id="CHEBI:58272"/>
        <dbReference type="ChEBI" id="CHEBI:456216"/>
        <dbReference type="EC" id="2.7.2.3"/>
    </reaction>
</comment>
<dbReference type="PANTHER" id="PTHR11406">
    <property type="entry name" value="PHOSPHOGLYCERATE KINASE"/>
    <property type="match status" value="1"/>
</dbReference>
<dbReference type="PANTHER" id="PTHR11406:SF23">
    <property type="entry name" value="PHOSPHOGLYCERATE KINASE 1, CHLOROPLASTIC-RELATED"/>
    <property type="match status" value="1"/>
</dbReference>
<feature type="binding site" evidence="7">
    <location>
        <position position="196"/>
    </location>
    <ligand>
        <name>ATP</name>
        <dbReference type="ChEBI" id="CHEBI:30616"/>
    </ligand>
</feature>
<feature type="binding site" evidence="7">
    <location>
        <begin position="335"/>
        <end position="338"/>
    </location>
    <ligand>
        <name>ATP</name>
        <dbReference type="ChEBI" id="CHEBI:30616"/>
    </ligand>
</feature>
<dbReference type="InterPro" id="IPR015824">
    <property type="entry name" value="Phosphoglycerate_kinase_N"/>
</dbReference>
<dbReference type="GO" id="GO:0006096">
    <property type="term" value="P:glycolytic process"/>
    <property type="evidence" value="ECO:0007669"/>
    <property type="project" value="InterPro"/>
</dbReference>
<dbReference type="PIRSF" id="PIRSF000724">
    <property type="entry name" value="Pgk"/>
    <property type="match status" value="1"/>
</dbReference>
<evidence type="ECO:0000256" key="5">
    <source>
        <dbReference type="ARBA" id="ARBA00022777"/>
    </source>
</evidence>
<dbReference type="SUPFAM" id="SSF53748">
    <property type="entry name" value="Phosphoglycerate kinase"/>
    <property type="match status" value="1"/>
</dbReference>
<evidence type="ECO:0000256" key="2">
    <source>
        <dbReference type="ARBA" id="ARBA00013061"/>
    </source>
</evidence>
<proteinExistence type="inferred from homology"/>
<evidence type="ECO:0000256" key="6">
    <source>
        <dbReference type="ARBA" id="ARBA00022840"/>
    </source>
</evidence>
<evidence type="ECO:0000313" key="10">
    <source>
        <dbReference type="Proteomes" id="UP000229383"/>
    </source>
</evidence>
<comment type="similarity">
    <text evidence="8">Belongs to the phosphoglycerate kinase family.</text>
</comment>
<evidence type="ECO:0000256" key="3">
    <source>
        <dbReference type="ARBA" id="ARBA00022679"/>
    </source>
</evidence>
<name>A0A2H0TG30_9BACT</name>
<dbReference type="Gene3D" id="3.40.50.1260">
    <property type="entry name" value="Phosphoglycerate kinase, N-terminal domain"/>
    <property type="match status" value="2"/>
</dbReference>
<evidence type="ECO:0000256" key="7">
    <source>
        <dbReference type="PIRSR" id="PIRSR000724-2"/>
    </source>
</evidence>
<evidence type="ECO:0000256" key="1">
    <source>
        <dbReference type="ARBA" id="ARBA00000642"/>
    </source>
</evidence>
<dbReference type="GO" id="GO:0005829">
    <property type="term" value="C:cytosol"/>
    <property type="evidence" value="ECO:0007669"/>
    <property type="project" value="TreeGrafter"/>
</dbReference>
<evidence type="ECO:0000256" key="8">
    <source>
        <dbReference type="RuleBase" id="RU000532"/>
    </source>
</evidence>
<dbReference type="GO" id="GO:0004618">
    <property type="term" value="F:phosphoglycerate kinase activity"/>
    <property type="evidence" value="ECO:0007669"/>
    <property type="project" value="UniProtKB-EC"/>
</dbReference>